<organism evidence="2 3">
    <name type="scientific">Nocardia iowensis</name>
    <dbReference type="NCBI Taxonomy" id="204891"/>
    <lineage>
        <taxon>Bacteria</taxon>
        <taxon>Bacillati</taxon>
        <taxon>Actinomycetota</taxon>
        <taxon>Actinomycetes</taxon>
        <taxon>Mycobacteriales</taxon>
        <taxon>Nocardiaceae</taxon>
        <taxon>Nocardia</taxon>
    </lineage>
</organism>
<sequence length="592" mass="63984">MVRVLPFHADIPGCGPRGRRRAHSWLVGTTFDESAIDDALAELTAGEKVWAQTPLRRRRELLDDIHTRTGRFAGDWVRAAQTIKGLDEDSPLVGEEWMSGPLAVLQATTALAATLTALENGRSPLDGVAVQEAPGNRVAVPILPVDTYDRLLLNGFHGEVWLRPGVDADTARRRAGLAQLDPSATGGIGVVLGAGNITSIPPLDLLYELYAHNRVVVLKLNPITDPLFTVFEMVFAPLCRLGVLRIVTGGADTGRYLVHHPDVAHVHMTGSAHTHDTIVWGPGPEGLERKKDKRPLLSKPITSELGGVSPTIVVPGDWSDADLRYQAEHVATQRLHNGGYNCIAAQAVVVSKEWDRKDRFLAELRTALTNAPRRAAYYPGSEARVADALAAYPDADQVGAGRVLIEQLPLTDTPLLRTEYFSPVLGVVELPYEGGEFLQRAVDFANAELTGTLGANVLAHPRTIRRLGIAFDRAIERLRYGAIAVNAWTGLAFLAPRAAWGAFPGHTLDDVQSGIGVVHNAFLLADVERTVVHGPFRPAPRSVLHGEPALSPKPPWFVGNAAAATTARKLTEFYASRNPARIPGIFLSALRG</sequence>
<dbReference type="Pfam" id="PF00171">
    <property type="entry name" value="Aldedh"/>
    <property type="match status" value="1"/>
</dbReference>
<dbReference type="InterPro" id="IPR015590">
    <property type="entry name" value="Aldehyde_DH_dom"/>
</dbReference>
<protein>
    <submittedName>
        <fullName evidence="2">Aldehyde dehydrogenase family protein</fullName>
    </submittedName>
</protein>
<dbReference type="Proteomes" id="UP000694257">
    <property type="component" value="Chromosome"/>
</dbReference>
<evidence type="ECO:0000313" key="3">
    <source>
        <dbReference type="Proteomes" id="UP000694257"/>
    </source>
</evidence>
<dbReference type="PANTHER" id="PTHR11699">
    <property type="entry name" value="ALDEHYDE DEHYDROGENASE-RELATED"/>
    <property type="match status" value="1"/>
</dbReference>
<evidence type="ECO:0000259" key="1">
    <source>
        <dbReference type="Pfam" id="PF00171"/>
    </source>
</evidence>
<accession>A0ABX8RR51</accession>
<reference evidence="2 3" key="1">
    <citation type="submission" date="2021-07" db="EMBL/GenBank/DDBJ databases">
        <title>Whole Genome Sequence of Nocardia Iowensis.</title>
        <authorList>
            <person name="Lamm A."/>
            <person name="Collins-Fairclough A.M."/>
            <person name="Bunk B."/>
            <person name="Sproer C."/>
        </authorList>
    </citation>
    <scope>NUCLEOTIDE SEQUENCE [LARGE SCALE GENOMIC DNA]</scope>
    <source>
        <strain evidence="2 3">NRRL 5646</strain>
    </source>
</reference>
<evidence type="ECO:0000313" key="2">
    <source>
        <dbReference type="EMBL" id="QXN91731.1"/>
    </source>
</evidence>
<name>A0ABX8RR51_NOCIO</name>
<keyword evidence="3" id="KW-1185">Reference proteome</keyword>
<proteinExistence type="predicted"/>
<dbReference type="EMBL" id="CP078145">
    <property type="protein sequence ID" value="QXN91731.1"/>
    <property type="molecule type" value="Genomic_DNA"/>
</dbReference>
<gene>
    <name evidence="2" type="ORF">KV110_00495</name>
</gene>
<feature type="domain" description="Aldehyde dehydrogenase" evidence="1">
    <location>
        <begin position="241"/>
        <end position="370"/>
    </location>
</feature>